<dbReference type="Proteomes" id="UP000008021">
    <property type="component" value="Chromosome 1"/>
</dbReference>
<feature type="compositionally biased region" description="Low complexity" evidence="1">
    <location>
        <begin position="23"/>
        <end position="33"/>
    </location>
</feature>
<feature type="region of interest" description="Disordered" evidence="1">
    <location>
        <begin position="1"/>
        <end position="33"/>
    </location>
</feature>
<dbReference type="AlphaFoldDB" id="A0A0E0C7H6"/>
<dbReference type="HOGENOM" id="CLU_2125021_0_0_1"/>
<reference evidence="2" key="2">
    <citation type="submission" date="2018-05" db="EMBL/GenBank/DDBJ databases">
        <title>OmerRS3 (Oryza meridionalis Reference Sequence Version 3).</title>
        <authorList>
            <person name="Zhang J."/>
            <person name="Kudrna D."/>
            <person name="Lee S."/>
            <person name="Talag J."/>
            <person name="Welchert J."/>
            <person name="Wing R.A."/>
        </authorList>
    </citation>
    <scope>NUCLEOTIDE SEQUENCE [LARGE SCALE GENOMIC DNA]</scope>
    <source>
        <strain evidence="2">cv. OR44</strain>
    </source>
</reference>
<dbReference type="Gramene" id="OMERI01G27380.7">
    <property type="protein sequence ID" value="OMERI01G27380.7"/>
    <property type="gene ID" value="OMERI01G27380"/>
</dbReference>
<organism evidence="2">
    <name type="scientific">Oryza meridionalis</name>
    <dbReference type="NCBI Taxonomy" id="40149"/>
    <lineage>
        <taxon>Eukaryota</taxon>
        <taxon>Viridiplantae</taxon>
        <taxon>Streptophyta</taxon>
        <taxon>Embryophyta</taxon>
        <taxon>Tracheophyta</taxon>
        <taxon>Spermatophyta</taxon>
        <taxon>Magnoliopsida</taxon>
        <taxon>Liliopsida</taxon>
        <taxon>Poales</taxon>
        <taxon>Poaceae</taxon>
        <taxon>BOP clade</taxon>
        <taxon>Oryzoideae</taxon>
        <taxon>Oryzeae</taxon>
        <taxon>Oryzinae</taxon>
        <taxon>Oryza</taxon>
    </lineage>
</organism>
<proteinExistence type="predicted"/>
<protein>
    <submittedName>
        <fullName evidence="2">Uncharacterized protein</fullName>
    </submittedName>
</protein>
<evidence type="ECO:0000313" key="2">
    <source>
        <dbReference type="EnsemblPlants" id="OMERI01G27380.7"/>
    </source>
</evidence>
<feature type="compositionally biased region" description="Low complexity" evidence="1">
    <location>
        <begin position="1"/>
        <end position="12"/>
    </location>
</feature>
<dbReference type="EnsemblPlants" id="OMERI01G27380.7">
    <property type="protein sequence ID" value="OMERI01G27380.7"/>
    <property type="gene ID" value="OMERI01G27380"/>
</dbReference>
<reference evidence="2" key="1">
    <citation type="submission" date="2015-04" db="UniProtKB">
        <authorList>
            <consortium name="EnsemblPlants"/>
        </authorList>
    </citation>
    <scope>IDENTIFICATION</scope>
</reference>
<evidence type="ECO:0000313" key="3">
    <source>
        <dbReference type="Proteomes" id="UP000008021"/>
    </source>
</evidence>
<sequence>MAPESGRGFAFAGDRRRRKPLREPSALRSAAAARSDRAREARWLTSHHQCWIADPCMKRLPNRGNYVFSDQTLETIGHILVFPGIPAGIPLTGGLLNYEATYMGVYSGKEPAKL</sequence>
<accession>A0A0E0C7H6</accession>
<keyword evidence="3" id="KW-1185">Reference proteome</keyword>
<name>A0A0E0C7H6_9ORYZ</name>
<evidence type="ECO:0000256" key="1">
    <source>
        <dbReference type="SAM" id="MobiDB-lite"/>
    </source>
</evidence>